<dbReference type="InterPro" id="IPR036291">
    <property type="entry name" value="NAD(P)-bd_dom_sf"/>
</dbReference>
<dbReference type="AlphaFoldDB" id="A0A317VR34"/>
<evidence type="ECO:0000259" key="2">
    <source>
        <dbReference type="Pfam" id="PF07993"/>
    </source>
</evidence>
<dbReference type="InterPro" id="IPR013120">
    <property type="entry name" value="FAR_NAD-bd"/>
</dbReference>
<evidence type="ECO:0000313" key="4">
    <source>
        <dbReference type="Proteomes" id="UP000246171"/>
    </source>
</evidence>
<reference evidence="3" key="1">
    <citation type="submission" date="2016-12" db="EMBL/GenBank/DDBJ databases">
        <title>The genomes of Aspergillus section Nigri reveals drivers in fungal speciation.</title>
        <authorList>
            <consortium name="DOE Joint Genome Institute"/>
            <person name="Vesth T.C."/>
            <person name="Nybo J."/>
            <person name="Theobald S."/>
            <person name="Brandl J."/>
            <person name="Frisvad J.C."/>
            <person name="Nielsen K.F."/>
            <person name="Lyhne E.K."/>
            <person name="Kogle M.E."/>
            <person name="Kuo A."/>
            <person name="Riley R."/>
            <person name="Clum A."/>
            <person name="Nolan M."/>
            <person name="Lipzen A."/>
            <person name="Salamov A."/>
            <person name="Henrissat B."/>
            <person name="Wiebenga A."/>
            <person name="De vries R.P."/>
            <person name="Grigoriev I.V."/>
            <person name="Mortensen U.H."/>
            <person name="Andersen M.R."/>
            <person name="Baker S.E."/>
        </authorList>
    </citation>
    <scope>NUCLEOTIDE SEQUENCE</scope>
    <source>
        <strain evidence="3">CBS 122712</strain>
    </source>
</reference>
<accession>A0A317VR34</accession>
<feature type="compositionally biased region" description="Polar residues" evidence="1">
    <location>
        <begin position="239"/>
        <end position="248"/>
    </location>
</feature>
<dbReference type="Pfam" id="PF07993">
    <property type="entry name" value="NAD_binding_4"/>
    <property type="match status" value="1"/>
</dbReference>
<gene>
    <name evidence="3" type="ORF">BO83DRAFT_387753</name>
</gene>
<dbReference type="SUPFAM" id="SSF51735">
    <property type="entry name" value="NAD(P)-binding Rossmann-fold domains"/>
    <property type="match status" value="1"/>
</dbReference>
<proteinExistence type="predicted"/>
<dbReference type="Proteomes" id="UP000246171">
    <property type="component" value="Unassembled WGS sequence"/>
</dbReference>
<feature type="region of interest" description="Disordered" evidence="1">
    <location>
        <begin position="237"/>
        <end position="257"/>
    </location>
</feature>
<keyword evidence="4" id="KW-1185">Reference proteome</keyword>
<evidence type="ECO:0000256" key="1">
    <source>
        <dbReference type="SAM" id="MobiDB-lite"/>
    </source>
</evidence>
<dbReference type="OrthoDB" id="4497474at2759"/>
<feature type="domain" description="Thioester reductase (TE)" evidence="2">
    <location>
        <begin position="6"/>
        <end position="142"/>
    </location>
</feature>
<comment type="caution">
    <text evidence="3">The sequence shown here is derived from an EMBL/GenBank/DDBJ whole genome shotgun (WGS) entry which is preliminary data.</text>
</comment>
<name>A0A317VR34_ASPEC</name>
<evidence type="ECO:0000313" key="3">
    <source>
        <dbReference type="EMBL" id="PWY75741.1"/>
    </source>
</evidence>
<dbReference type="Gene3D" id="3.40.50.720">
    <property type="entry name" value="NAD(P)-binding Rossmann-like Domain"/>
    <property type="match status" value="1"/>
</dbReference>
<dbReference type="VEuPathDB" id="FungiDB:BO83DRAFT_387753"/>
<dbReference type="EMBL" id="MSFU01000009">
    <property type="protein sequence ID" value="PWY75741.1"/>
    <property type="molecule type" value="Genomic_DNA"/>
</dbReference>
<dbReference type="GeneID" id="37054694"/>
<protein>
    <recommendedName>
        <fullName evidence="2">Thioester reductase (TE) domain-containing protein</fullName>
    </recommendedName>
</protein>
<sequence>MPMTWNQSTILEADTSQKELGLPPSIIDNLRHSVTIILHNLWPINLNWAFSSFGPHLVGLVNLFHFCAVAFAPPKLFRVSSIGALLKLHGDSGTLPEQLIQMDQPSVKNYGESIYVGEQLLHYAHDQLSIPISTARLTYTPGTMEHPSRWSHVDWIPVDLLSDIFVDLALSHGFDGARRGNEVECRLQVFHPVNLHSVDWRVVHKIIIEETQTITGQRLKPISLHQWIQQIQIEHDSHVSGSDQPHNQNQEEEGYRTSCGQKMSGLHTAMRMLDFYRDVFASDAIHAFTETEKSAKSSAILRSDPAVQNEWIRKWVREWVEASS</sequence>
<organism evidence="3 4">
    <name type="scientific">Aspergillus eucalypticola (strain CBS 122712 / IBT 29274)</name>
    <dbReference type="NCBI Taxonomy" id="1448314"/>
    <lineage>
        <taxon>Eukaryota</taxon>
        <taxon>Fungi</taxon>
        <taxon>Dikarya</taxon>
        <taxon>Ascomycota</taxon>
        <taxon>Pezizomycotina</taxon>
        <taxon>Eurotiomycetes</taxon>
        <taxon>Eurotiomycetidae</taxon>
        <taxon>Eurotiales</taxon>
        <taxon>Aspergillaceae</taxon>
        <taxon>Aspergillus</taxon>
        <taxon>Aspergillus subgen. Circumdati</taxon>
    </lineage>
</organism>
<dbReference type="RefSeq" id="XP_025389271.1">
    <property type="nucleotide sequence ID" value="XM_025532732.1"/>
</dbReference>